<feature type="domain" description="S1 motif" evidence="9">
    <location>
        <begin position="126"/>
        <end position="192"/>
    </location>
</feature>
<dbReference type="Gene3D" id="2.40.50.140">
    <property type="entry name" value="Nucleic acid-binding proteins"/>
    <property type="match status" value="6"/>
</dbReference>
<dbReference type="InterPro" id="IPR000110">
    <property type="entry name" value="Ribosomal_bS1"/>
</dbReference>
<dbReference type="InterPro" id="IPR050437">
    <property type="entry name" value="Ribos_protein_bS1-like"/>
</dbReference>
<dbReference type="SMART" id="SM00316">
    <property type="entry name" value="S1"/>
    <property type="match status" value="6"/>
</dbReference>
<dbReference type="RefSeq" id="WP_109997493.1">
    <property type="nucleotide sequence ID" value="NZ_CP029619.1"/>
</dbReference>
<accession>A0A2Z3LEE3</accession>
<feature type="domain" description="S1 motif" evidence="9">
    <location>
        <begin position="298"/>
        <end position="368"/>
    </location>
</feature>
<reference evidence="10 11" key="1">
    <citation type="submission" date="2018-05" db="EMBL/GenBank/DDBJ databases">
        <title>Candidatus Cardinium hertigii Genome Assembly.</title>
        <authorList>
            <person name="Showmaker K.C."/>
            <person name="Walden K.O."/>
            <person name="Fields C.J."/>
            <person name="Lambert K.N."/>
            <person name="Hudson M.E."/>
        </authorList>
    </citation>
    <scope>NUCLEOTIDE SEQUENCE [LARGE SCALE GENOMIC DNA]</scope>
    <source>
        <strain evidence="11">cHgTN10</strain>
    </source>
</reference>
<dbReference type="PROSITE" id="PS50126">
    <property type="entry name" value="S1"/>
    <property type="match status" value="6"/>
</dbReference>
<gene>
    <name evidence="10" type="primary">rpsA</name>
    <name evidence="10" type="ORF">DK880_00789</name>
</gene>
<dbReference type="Proteomes" id="UP000245872">
    <property type="component" value="Chromosome"/>
</dbReference>
<dbReference type="OrthoDB" id="9804077at2"/>
<evidence type="ECO:0000256" key="8">
    <source>
        <dbReference type="SAM" id="MobiDB-lite"/>
    </source>
</evidence>
<evidence type="ECO:0000313" key="10">
    <source>
        <dbReference type="EMBL" id="AWN82096.1"/>
    </source>
</evidence>
<dbReference type="GO" id="GO:0003729">
    <property type="term" value="F:mRNA binding"/>
    <property type="evidence" value="ECO:0007669"/>
    <property type="project" value="TreeGrafter"/>
</dbReference>
<feature type="compositionally biased region" description="Basic and acidic residues" evidence="8">
    <location>
        <begin position="586"/>
        <end position="605"/>
    </location>
</feature>
<keyword evidence="3 7" id="KW-0694">RNA-binding</keyword>
<evidence type="ECO:0000256" key="2">
    <source>
        <dbReference type="ARBA" id="ARBA00022737"/>
    </source>
</evidence>
<dbReference type="GO" id="GO:0003735">
    <property type="term" value="F:structural constituent of ribosome"/>
    <property type="evidence" value="ECO:0007669"/>
    <property type="project" value="InterPro"/>
</dbReference>
<dbReference type="GO" id="GO:0006412">
    <property type="term" value="P:translation"/>
    <property type="evidence" value="ECO:0007669"/>
    <property type="project" value="InterPro"/>
</dbReference>
<sequence>MNKAEGVLSRDQFDSANQLDHVYTDKERSELAAQYSATLSTIHQYEVIEGVVISLTAKDVIVSVGYKSDGLIAASEFRDLPDLQPGDKVEVYIEETENAQGQLILSRKKAKLVRAWEKIQHALEYGEILEGVVKRRTKGGLIIEINEIETFLPGSQIDIKPVLDFDIFVGKTIDVAVIKINHTNDNVVVSHKALIEKKLEGQKLEIINNLEKGQILEGYVKNMTKFGAFIDLGGIDGLLHITDIAWNRINHPEDVLSLGQQIRVVVTGFNEDKKRISLGMKQLETHPWDLLPDTIEVGSSVKGRITNIADYGLFLEVIPGIEGLIHISEISWSQYLRNVHEHYKVGDIVEAMVLLLDRKNHKISLGIKQLTGDPWEQDNFLTTYAVGSKQEGIVRNLTHFGAFVELEPGVEGLLHVSGLSWTKRIAHPADVLKLGEKLETIVLGIEKENRRLSLGLKQLEENPWEVCEKIFKIGSTHKGTILEKISDRGASVELVHGIEGHVPIHHLLKADGKEAEVGEELEFQVMKFSKADKKIILSHQVVHTPASEDTAHAKQEIKRKTPPKETKKTTTAASAKPLQGGFEAFADLKEKLGTQQKQKKETHKE</sequence>
<dbReference type="InterPro" id="IPR035104">
    <property type="entry name" value="Ribosomal_protein_S1-like"/>
</dbReference>
<dbReference type="PANTHER" id="PTHR10724:SF7">
    <property type="entry name" value="SMALL RIBOSOMAL SUBUNIT PROTEIN BS1C"/>
    <property type="match status" value="1"/>
</dbReference>
<name>A0A2Z3LEE3_9BACT</name>
<protein>
    <recommendedName>
        <fullName evidence="7">30S ribosomal protein S1</fullName>
    </recommendedName>
</protein>
<dbReference type="EMBL" id="CP029619">
    <property type="protein sequence ID" value="AWN82096.1"/>
    <property type="molecule type" value="Genomic_DNA"/>
</dbReference>
<feature type="region of interest" description="Disordered" evidence="8">
    <location>
        <begin position="545"/>
        <end position="605"/>
    </location>
</feature>
<dbReference type="NCBIfam" id="NF004953">
    <property type="entry name" value="PRK06299.1-3"/>
    <property type="match status" value="1"/>
</dbReference>
<dbReference type="PRINTS" id="PR00681">
    <property type="entry name" value="RIBOSOMALS1"/>
</dbReference>
<dbReference type="InterPro" id="IPR003029">
    <property type="entry name" value="S1_domain"/>
</dbReference>
<dbReference type="GO" id="GO:0022627">
    <property type="term" value="C:cytosolic small ribosomal subunit"/>
    <property type="evidence" value="ECO:0007669"/>
    <property type="project" value="TreeGrafter"/>
</dbReference>
<keyword evidence="11" id="KW-1185">Reference proteome</keyword>
<dbReference type="AlphaFoldDB" id="A0A2Z3LEE3"/>
<dbReference type="FunFam" id="2.40.50.140:FF:000103">
    <property type="entry name" value="protein RRP5 homolog"/>
    <property type="match status" value="1"/>
</dbReference>
<proteinExistence type="inferred from homology"/>
<feature type="domain" description="S1 motif" evidence="9">
    <location>
        <begin position="387"/>
        <end position="457"/>
    </location>
</feature>
<evidence type="ECO:0000256" key="4">
    <source>
        <dbReference type="ARBA" id="ARBA00022980"/>
    </source>
</evidence>
<comment type="function">
    <text evidence="6 7">Binds mRNA; thus facilitating recognition of the initiation point. It is needed to translate mRNA with a short Shine-Dalgarno (SD) purine-rich sequence.</text>
</comment>
<evidence type="ECO:0000259" key="9">
    <source>
        <dbReference type="PROSITE" id="PS50126"/>
    </source>
</evidence>
<keyword evidence="4 7" id="KW-0689">Ribosomal protein</keyword>
<feature type="compositionally biased region" description="Basic and acidic residues" evidence="8">
    <location>
        <begin position="549"/>
        <end position="568"/>
    </location>
</feature>
<evidence type="ECO:0000256" key="7">
    <source>
        <dbReference type="PIRNR" id="PIRNR002111"/>
    </source>
</evidence>
<dbReference type="PANTHER" id="PTHR10724">
    <property type="entry name" value="30S RIBOSOMAL PROTEIN S1"/>
    <property type="match status" value="1"/>
</dbReference>
<dbReference type="Pfam" id="PF00575">
    <property type="entry name" value="S1"/>
    <property type="match status" value="6"/>
</dbReference>
<dbReference type="FunFam" id="2.40.50.140:FF:000051">
    <property type="entry name" value="RNA-binding transcriptional accessory protein"/>
    <property type="match status" value="1"/>
</dbReference>
<dbReference type="CDD" id="cd04465">
    <property type="entry name" value="S1_RPS1_repeat_ec2_hs2"/>
    <property type="match status" value="1"/>
</dbReference>
<evidence type="ECO:0000256" key="5">
    <source>
        <dbReference type="ARBA" id="ARBA00023274"/>
    </source>
</evidence>
<evidence type="ECO:0000313" key="11">
    <source>
        <dbReference type="Proteomes" id="UP000245872"/>
    </source>
</evidence>
<comment type="similarity">
    <text evidence="1 7">Belongs to the bacterial ribosomal protein bS1 family.</text>
</comment>
<evidence type="ECO:0000256" key="3">
    <source>
        <dbReference type="ARBA" id="ARBA00022884"/>
    </source>
</evidence>
<dbReference type="KEGG" id="cher:DK880_00789"/>
<evidence type="ECO:0000256" key="6">
    <source>
        <dbReference type="ARBA" id="ARBA00025604"/>
    </source>
</evidence>
<feature type="domain" description="S1 motif" evidence="9">
    <location>
        <begin position="474"/>
        <end position="540"/>
    </location>
</feature>
<dbReference type="CDD" id="cd05688">
    <property type="entry name" value="S1_RPS1_repeat_ec3"/>
    <property type="match status" value="1"/>
</dbReference>
<keyword evidence="2" id="KW-0677">Repeat</keyword>
<evidence type="ECO:0000256" key="1">
    <source>
        <dbReference type="ARBA" id="ARBA00006767"/>
    </source>
</evidence>
<dbReference type="PIRSF" id="PIRSF002111">
    <property type="entry name" value="RpsA"/>
    <property type="match status" value="1"/>
</dbReference>
<dbReference type="InterPro" id="IPR012340">
    <property type="entry name" value="NA-bd_OB-fold"/>
</dbReference>
<keyword evidence="5 7" id="KW-0687">Ribonucleoprotein</keyword>
<feature type="domain" description="S1 motif" evidence="9">
    <location>
        <begin position="45"/>
        <end position="108"/>
    </location>
</feature>
<dbReference type="CDD" id="cd05687">
    <property type="entry name" value="S1_RPS1_repeat_ec1_hs1"/>
    <property type="match status" value="1"/>
</dbReference>
<dbReference type="FunFam" id="2.40.50.140:FF:000011">
    <property type="entry name" value="30S ribosomal protein S1"/>
    <property type="match status" value="1"/>
</dbReference>
<dbReference type="SUPFAM" id="SSF50249">
    <property type="entry name" value="Nucleic acid-binding proteins"/>
    <property type="match status" value="6"/>
</dbReference>
<feature type="domain" description="S1 motif" evidence="9">
    <location>
        <begin position="213"/>
        <end position="281"/>
    </location>
</feature>
<organism evidence="10 11">
    <name type="scientific">Candidatus Cardinium hertigii</name>
    <dbReference type="NCBI Taxonomy" id="247481"/>
    <lineage>
        <taxon>Bacteria</taxon>
        <taxon>Pseudomonadati</taxon>
        <taxon>Bacteroidota</taxon>
        <taxon>Cytophagia</taxon>
        <taxon>Cytophagales</taxon>
        <taxon>Amoebophilaceae</taxon>
        <taxon>Candidatus Cardinium</taxon>
    </lineage>
</organism>